<organism evidence="2 3">
    <name type="scientific">Diaphorina citri</name>
    <name type="common">Asian citrus psyllid</name>
    <dbReference type="NCBI Taxonomy" id="121845"/>
    <lineage>
        <taxon>Eukaryota</taxon>
        <taxon>Metazoa</taxon>
        <taxon>Ecdysozoa</taxon>
        <taxon>Arthropoda</taxon>
        <taxon>Hexapoda</taxon>
        <taxon>Insecta</taxon>
        <taxon>Pterygota</taxon>
        <taxon>Neoptera</taxon>
        <taxon>Paraneoptera</taxon>
        <taxon>Hemiptera</taxon>
        <taxon>Sternorrhyncha</taxon>
        <taxon>Psylloidea</taxon>
        <taxon>Psyllidae</taxon>
        <taxon>Diaphorininae</taxon>
        <taxon>Diaphorina</taxon>
    </lineage>
</organism>
<evidence type="ECO:0000313" key="2">
    <source>
        <dbReference type="Proteomes" id="UP000079169"/>
    </source>
</evidence>
<evidence type="ECO:0000313" key="3">
    <source>
        <dbReference type="RefSeq" id="XP_008468132.1"/>
    </source>
</evidence>
<dbReference type="PROSITE" id="PS51029">
    <property type="entry name" value="MADF"/>
    <property type="match status" value="1"/>
</dbReference>
<keyword evidence="2" id="KW-1185">Reference proteome</keyword>
<feature type="domain" description="MADF" evidence="1">
    <location>
        <begin position="13"/>
        <end position="100"/>
    </location>
</feature>
<sequence>MAPKKWGEDLNVKFVEAYKEKECLWNQFDPLYKNKLERETALKKLVDEMNLDDFGIVEAKAKIKSLRSTYNLEVEKQRKSEKSGCSVYVPTLKWFNIMEEVMSKGRIQKETHSNMPEVILTENDNDSDFDELTGGGIPATTVSATSPQPSEDIQYDFCQDDDQQLPQPPKRKFRFNKRSHQIASSPRQIHCHSDSLYRNSPEDEWDIFGKFVAAHLKKLSPQRALEAEMRIYVVINECRMQDLTEQTPGSPVP</sequence>
<dbReference type="RefSeq" id="XP_008468132.1">
    <property type="nucleotide sequence ID" value="XM_008469910.2"/>
</dbReference>
<accession>A0A1S3CUL2</accession>
<gene>
    <name evidence="3" type="primary">LOC103505571</name>
</gene>
<dbReference type="OMA" id="IRSTYYL"/>
<dbReference type="PANTHER" id="PTHR21505:SF12">
    <property type="entry name" value="MADF DOMAIN-CONTAINING PROTEIN-RELATED"/>
    <property type="match status" value="1"/>
</dbReference>
<dbReference type="InterPro" id="IPR006578">
    <property type="entry name" value="MADF-dom"/>
</dbReference>
<evidence type="ECO:0000259" key="1">
    <source>
        <dbReference type="PROSITE" id="PS51029"/>
    </source>
</evidence>
<protein>
    <submittedName>
        <fullName evidence="3">Uncharacterized protein LOC103505571</fullName>
    </submittedName>
</protein>
<dbReference type="GeneID" id="103505571"/>
<name>A0A1S3CUL2_DIACI</name>
<dbReference type="KEGG" id="dci:103505571"/>
<dbReference type="Proteomes" id="UP000079169">
    <property type="component" value="Unplaced"/>
</dbReference>
<dbReference type="Pfam" id="PF10545">
    <property type="entry name" value="MADF_DNA_bdg"/>
    <property type="match status" value="1"/>
</dbReference>
<dbReference type="SMART" id="SM00595">
    <property type="entry name" value="MADF"/>
    <property type="match status" value="1"/>
</dbReference>
<dbReference type="PaxDb" id="121845-A0A1S3CUL2"/>
<proteinExistence type="predicted"/>
<dbReference type="PANTHER" id="PTHR21505">
    <property type="entry name" value="MADF DOMAIN-CONTAINING PROTEIN-RELATED"/>
    <property type="match status" value="1"/>
</dbReference>
<dbReference type="OrthoDB" id="6629625at2759"/>
<reference evidence="3" key="1">
    <citation type="submission" date="2025-08" db="UniProtKB">
        <authorList>
            <consortium name="RefSeq"/>
        </authorList>
    </citation>
    <scope>IDENTIFICATION</scope>
</reference>
<dbReference type="AlphaFoldDB" id="A0A1S3CUL2"/>